<reference evidence="1" key="1">
    <citation type="submission" date="2007-03" db="EMBL/GenBank/DDBJ databases">
        <title>Annotation of Culex pipiens quinquefasciatus.</title>
        <authorList>
            <consortium name="The Broad Institute Genome Sequencing Platform"/>
            <person name="Atkinson P.W."/>
            <person name="Hemingway J."/>
            <person name="Christensen B.M."/>
            <person name="Higgs S."/>
            <person name="Kodira C."/>
            <person name="Hannick L."/>
            <person name="Megy K."/>
            <person name="O'Leary S."/>
            <person name="Pearson M."/>
            <person name="Haas B.J."/>
            <person name="Mauceli E."/>
            <person name="Wortman J.R."/>
            <person name="Lee N.H."/>
            <person name="Guigo R."/>
            <person name="Stanke M."/>
            <person name="Alvarado L."/>
            <person name="Amedeo P."/>
            <person name="Antoine C.H."/>
            <person name="Arensburger P."/>
            <person name="Bidwell S.L."/>
            <person name="Crawford M."/>
            <person name="Camaro F."/>
            <person name="Devon K."/>
            <person name="Engels R."/>
            <person name="Hammond M."/>
            <person name="Howarth C."/>
            <person name="Koehrsen M."/>
            <person name="Lawson D."/>
            <person name="Montgomery P."/>
            <person name="Nene V."/>
            <person name="Nusbaum C."/>
            <person name="Puiu D."/>
            <person name="Romero-Severson J."/>
            <person name="Severson D.W."/>
            <person name="Shumway M."/>
            <person name="Sisk P."/>
            <person name="Stolte C."/>
            <person name="Zeng Q."/>
            <person name="Eisenstadt E."/>
            <person name="Fraser-Liggett C."/>
            <person name="Strausberg R."/>
            <person name="Galagan J."/>
            <person name="Birren B."/>
            <person name="Collins F.H."/>
        </authorList>
    </citation>
    <scope>NUCLEOTIDE SEQUENCE [LARGE SCALE GENOMIC DNA]</scope>
    <source>
        <strain evidence="1">JHB</strain>
    </source>
</reference>
<reference evidence="2" key="2">
    <citation type="submission" date="2021-02" db="UniProtKB">
        <authorList>
            <consortium name="EnsemblMetazoa"/>
        </authorList>
    </citation>
    <scope>IDENTIFICATION</scope>
    <source>
        <strain evidence="2">JHB</strain>
    </source>
</reference>
<name>B0XJA3_CULQU</name>
<dbReference type="InParanoid" id="B0XJA3"/>
<keyword evidence="3" id="KW-1185">Reference proteome</keyword>
<dbReference type="VEuPathDB" id="VectorBase:CPIJ019380"/>
<dbReference type="KEGG" id="cqu:CpipJ_CPIJ019380"/>
<accession>B0XJA3</accession>
<sequence length="142" mass="15976">MAFSSSKIPWSHAKEEKLQDRLNTVDQKLHGPTYFTPVAVSVSQAIWESSSTLRLSRQQIVREIGWDGFWGGLGFDKSIPTAAEIPSRPPPTPFASPDGFQTIDLPLTKRNPYHYTTGARLERTATMSLAQWDTLRVYVVKI</sequence>
<dbReference type="EnsemblMetazoa" id="CPIJ019380-RA">
    <property type="protein sequence ID" value="CPIJ019380-PA"/>
    <property type="gene ID" value="CPIJ019380"/>
</dbReference>
<proteinExistence type="predicted"/>
<dbReference type="AlphaFoldDB" id="B0XJA3"/>
<dbReference type="Proteomes" id="UP000002320">
    <property type="component" value="Unassembled WGS sequence"/>
</dbReference>
<organism>
    <name type="scientific">Culex quinquefasciatus</name>
    <name type="common">Southern house mosquito</name>
    <name type="synonym">Culex pungens</name>
    <dbReference type="NCBI Taxonomy" id="7176"/>
    <lineage>
        <taxon>Eukaryota</taxon>
        <taxon>Metazoa</taxon>
        <taxon>Ecdysozoa</taxon>
        <taxon>Arthropoda</taxon>
        <taxon>Hexapoda</taxon>
        <taxon>Insecta</taxon>
        <taxon>Pterygota</taxon>
        <taxon>Neoptera</taxon>
        <taxon>Endopterygota</taxon>
        <taxon>Diptera</taxon>
        <taxon>Nematocera</taxon>
        <taxon>Culicoidea</taxon>
        <taxon>Culicidae</taxon>
        <taxon>Culicinae</taxon>
        <taxon>Culicini</taxon>
        <taxon>Culex</taxon>
        <taxon>Culex</taxon>
    </lineage>
</organism>
<protein>
    <submittedName>
        <fullName evidence="1 2">Uncharacterized protein</fullName>
    </submittedName>
</protein>
<evidence type="ECO:0000313" key="3">
    <source>
        <dbReference type="Proteomes" id="UP000002320"/>
    </source>
</evidence>
<gene>
    <name evidence="2" type="primary">6053681</name>
    <name evidence="1" type="ORF">CpipJ_CPIJ019380</name>
</gene>
<dbReference type="HOGENOM" id="CLU_1817659_0_0_1"/>
<evidence type="ECO:0000313" key="2">
    <source>
        <dbReference type="EnsemblMetazoa" id="CPIJ019380-PA"/>
    </source>
</evidence>
<evidence type="ECO:0000313" key="1">
    <source>
        <dbReference type="EMBL" id="EDS30118.1"/>
    </source>
</evidence>
<dbReference type="EMBL" id="DS233471">
    <property type="protein sequence ID" value="EDS30118.1"/>
    <property type="molecule type" value="Genomic_DNA"/>
</dbReference>